<evidence type="ECO:0000256" key="1">
    <source>
        <dbReference type="SAM" id="MobiDB-lite"/>
    </source>
</evidence>
<dbReference type="EMBL" id="UYRT01002673">
    <property type="protein sequence ID" value="VDK31321.1"/>
    <property type="molecule type" value="Genomic_DNA"/>
</dbReference>
<evidence type="ECO:0000313" key="4">
    <source>
        <dbReference type="WBParaSite" id="GPUH_0000195801-mRNA-1"/>
    </source>
</evidence>
<reference evidence="4" key="1">
    <citation type="submission" date="2016-06" db="UniProtKB">
        <authorList>
            <consortium name="WormBaseParasite"/>
        </authorList>
    </citation>
    <scope>IDENTIFICATION</scope>
</reference>
<dbReference type="AlphaFoldDB" id="A0A183CZR2"/>
<proteinExistence type="predicted"/>
<name>A0A183CZR2_9BILA</name>
<dbReference type="Proteomes" id="UP000271098">
    <property type="component" value="Unassembled WGS sequence"/>
</dbReference>
<protein>
    <submittedName>
        <fullName evidence="4">PAM2 domain-containing protein</fullName>
    </submittedName>
</protein>
<reference evidence="2 3" key="2">
    <citation type="submission" date="2018-11" db="EMBL/GenBank/DDBJ databases">
        <authorList>
            <consortium name="Pathogen Informatics"/>
        </authorList>
    </citation>
    <scope>NUCLEOTIDE SEQUENCE [LARGE SCALE GENOMIC DNA]</scope>
</reference>
<evidence type="ECO:0000313" key="3">
    <source>
        <dbReference type="Proteomes" id="UP000271098"/>
    </source>
</evidence>
<evidence type="ECO:0000313" key="2">
    <source>
        <dbReference type="EMBL" id="VDK31321.1"/>
    </source>
</evidence>
<sequence>SPILPTLSGAPTLQHVKTLPSCFIAPVAPAPATLFPSPAFGLNPTTNFLNCPVLYPAAAAAYATLIPADAHSTFLYHPTVAAANNSHFQQQYSSFTPSVTSATAFLTGNILQTAAEAALNSTSSNKRKSTTIYSTKSESKLYGSGSLATLTPESPSRTPVNHKKTCVKLDCNPVCGPTRPEGKRVDSSAAACMAASPVRPVIGQQQSQQQIAASDIAAHYQSHPFEQSQLAVASSAVKSQQLFKSMEQMRQSQMQSQDAQQQQQQQQMV</sequence>
<dbReference type="WBParaSite" id="GPUH_0000195801-mRNA-1">
    <property type="protein sequence ID" value="GPUH_0000195801-mRNA-1"/>
    <property type="gene ID" value="GPUH_0000195801"/>
</dbReference>
<gene>
    <name evidence="2" type="ORF">GPUH_LOCUS1951</name>
</gene>
<keyword evidence="3" id="KW-1185">Reference proteome</keyword>
<feature type="region of interest" description="Disordered" evidence="1">
    <location>
        <begin position="243"/>
        <end position="269"/>
    </location>
</feature>
<accession>A0A183CZR2</accession>
<feature type="compositionally biased region" description="Low complexity" evidence="1">
    <location>
        <begin position="245"/>
        <end position="269"/>
    </location>
</feature>
<organism evidence="4">
    <name type="scientific">Gongylonema pulchrum</name>
    <dbReference type="NCBI Taxonomy" id="637853"/>
    <lineage>
        <taxon>Eukaryota</taxon>
        <taxon>Metazoa</taxon>
        <taxon>Ecdysozoa</taxon>
        <taxon>Nematoda</taxon>
        <taxon>Chromadorea</taxon>
        <taxon>Rhabditida</taxon>
        <taxon>Spirurina</taxon>
        <taxon>Spiruromorpha</taxon>
        <taxon>Spiruroidea</taxon>
        <taxon>Gongylonematidae</taxon>
        <taxon>Gongylonema</taxon>
    </lineage>
</organism>